<dbReference type="EMBL" id="VLTL01000016">
    <property type="protein sequence ID" value="KAA0170092.1"/>
    <property type="molecule type" value="Genomic_DNA"/>
</dbReference>
<evidence type="ECO:0000313" key="5">
    <source>
        <dbReference type="Proteomes" id="UP000324907"/>
    </source>
</evidence>
<keyword evidence="1" id="KW-0677">Repeat</keyword>
<dbReference type="Pfam" id="PF13857">
    <property type="entry name" value="Ank_5"/>
    <property type="match status" value="1"/>
</dbReference>
<reference evidence="4 5" key="1">
    <citation type="submission" date="2019-07" db="EMBL/GenBank/DDBJ databases">
        <title>Genomes of Cafeteria roenbergensis.</title>
        <authorList>
            <person name="Fischer M.G."/>
            <person name="Hackl T."/>
            <person name="Roman M."/>
        </authorList>
    </citation>
    <scope>NUCLEOTIDE SEQUENCE [LARGE SCALE GENOMIC DNA]</scope>
    <source>
        <strain evidence="4 5">RCC970-E3</strain>
    </source>
</reference>
<comment type="caution">
    <text evidence="4">The sequence shown here is derived from an EMBL/GenBank/DDBJ whole genome shotgun (WGS) entry which is preliminary data.</text>
</comment>
<dbReference type="PROSITE" id="PS50297">
    <property type="entry name" value="ANK_REP_REGION"/>
    <property type="match status" value="1"/>
</dbReference>
<gene>
    <name evidence="4" type="ORF">FNF28_01701</name>
</gene>
<protein>
    <submittedName>
        <fullName evidence="4">Uncharacterized protein</fullName>
    </submittedName>
</protein>
<keyword evidence="2 3" id="KW-0040">ANK repeat</keyword>
<accession>A0A5A8DX70</accession>
<dbReference type="Gene3D" id="1.25.40.20">
    <property type="entry name" value="Ankyrin repeat-containing domain"/>
    <property type="match status" value="1"/>
</dbReference>
<evidence type="ECO:0000256" key="1">
    <source>
        <dbReference type="ARBA" id="ARBA00022737"/>
    </source>
</evidence>
<dbReference type="GO" id="GO:0085020">
    <property type="term" value="P:protein K6-linked ubiquitination"/>
    <property type="evidence" value="ECO:0007669"/>
    <property type="project" value="TreeGrafter"/>
</dbReference>
<dbReference type="SUPFAM" id="SSF48403">
    <property type="entry name" value="Ankyrin repeat"/>
    <property type="match status" value="1"/>
</dbReference>
<dbReference type="SMART" id="SM00248">
    <property type="entry name" value="ANK"/>
    <property type="match status" value="1"/>
</dbReference>
<proteinExistence type="predicted"/>
<evidence type="ECO:0000256" key="2">
    <source>
        <dbReference type="ARBA" id="ARBA00023043"/>
    </source>
</evidence>
<dbReference type="PANTHER" id="PTHR24171:SF8">
    <property type="entry name" value="BRCA1-ASSOCIATED RING DOMAIN PROTEIN 1"/>
    <property type="match status" value="1"/>
</dbReference>
<dbReference type="PROSITE" id="PS50088">
    <property type="entry name" value="ANK_REPEAT"/>
    <property type="match status" value="1"/>
</dbReference>
<name>A0A5A8DX70_CAFRO</name>
<evidence type="ECO:0000313" key="4">
    <source>
        <dbReference type="EMBL" id="KAA0170092.1"/>
    </source>
</evidence>
<organism evidence="4 5">
    <name type="scientific">Cafeteria roenbergensis</name>
    <name type="common">Marine flagellate</name>
    <dbReference type="NCBI Taxonomy" id="33653"/>
    <lineage>
        <taxon>Eukaryota</taxon>
        <taxon>Sar</taxon>
        <taxon>Stramenopiles</taxon>
        <taxon>Bigyra</taxon>
        <taxon>Opalozoa</taxon>
        <taxon>Bicosoecida</taxon>
        <taxon>Cafeteriaceae</taxon>
        <taxon>Cafeteria</taxon>
    </lineage>
</organism>
<feature type="repeat" description="ANK" evidence="3">
    <location>
        <begin position="40"/>
        <end position="72"/>
    </location>
</feature>
<dbReference type="InterPro" id="IPR036770">
    <property type="entry name" value="Ankyrin_rpt-contain_sf"/>
</dbReference>
<sequence>MSAEELGKALWDASYAGDEAEVMRLIDAGAPVNWTTSSWGGSTPLMLAVWNENADTVRLLLERGADVDTTDNGGKAALDMGDDEACREVLFDAERIQRWHRRRLLVAWKQ</sequence>
<dbReference type="AlphaFoldDB" id="A0A5A8DX70"/>
<dbReference type="PANTHER" id="PTHR24171">
    <property type="entry name" value="ANKYRIN REPEAT DOMAIN-CONTAINING PROTEIN 39-RELATED"/>
    <property type="match status" value="1"/>
</dbReference>
<dbReference type="GO" id="GO:0004842">
    <property type="term" value="F:ubiquitin-protein transferase activity"/>
    <property type="evidence" value="ECO:0007669"/>
    <property type="project" value="TreeGrafter"/>
</dbReference>
<dbReference type="Proteomes" id="UP000324907">
    <property type="component" value="Unassembled WGS sequence"/>
</dbReference>
<dbReference type="InterPro" id="IPR002110">
    <property type="entry name" value="Ankyrin_rpt"/>
</dbReference>
<evidence type="ECO:0000256" key="3">
    <source>
        <dbReference type="PROSITE-ProRule" id="PRU00023"/>
    </source>
</evidence>